<reference evidence="1" key="2">
    <citation type="journal article" date="2015" name="Fish Shellfish Immunol.">
        <title>Early steps in the European eel (Anguilla anguilla)-Vibrio vulnificus interaction in the gills: Role of the RtxA13 toxin.</title>
        <authorList>
            <person name="Callol A."/>
            <person name="Pajuelo D."/>
            <person name="Ebbesson L."/>
            <person name="Teles M."/>
            <person name="MacKenzie S."/>
            <person name="Amaro C."/>
        </authorList>
    </citation>
    <scope>NUCLEOTIDE SEQUENCE</scope>
</reference>
<dbReference type="EMBL" id="GBXM01096561">
    <property type="protein sequence ID" value="JAH12016.1"/>
    <property type="molecule type" value="Transcribed_RNA"/>
</dbReference>
<proteinExistence type="predicted"/>
<name>A0A0E9Q548_ANGAN</name>
<dbReference type="AlphaFoldDB" id="A0A0E9Q548"/>
<evidence type="ECO:0000313" key="1">
    <source>
        <dbReference type="EMBL" id="JAH12016.1"/>
    </source>
</evidence>
<sequence>MMRLIQYCWLCSGRVSVSWLR</sequence>
<accession>A0A0E9Q548</accession>
<organism evidence="1">
    <name type="scientific">Anguilla anguilla</name>
    <name type="common">European freshwater eel</name>
    <name type="synonym">Muraena anguilla</name>
    <dbReference type="NCBI Taxonomy" id="7936"/>
    <lineage>
        <taxon>Eukaryota</taxon>
        <taxon>Metazoa</taxon>
        <taxon>Chordata</taxon>
        <taxon>Craniata</taxon>
        <taxon>Vertebrata</taxon>
        <taxon>Euteleostomi</taxon>
        <taxon>Actinopterygii</taxon>
        <taxon>Neopterygii</taxon>
        <taxon>Teleostei</taxon>
        <taxon>Anguilliformes</taxon>
        <taxon>Anguillidae</taxon>
        <taxon>Anguilla</taxon>
    </lineage>
</organism>
<protein>
    <submittedName>
        <fullName evidence="1">Uncharacterized protein</fullName>
    </submittedName>
</protein>
<reference evidence="1" key="1">
    <citation type="submission" date="2014-11" db="EMBL/GenBank/DDBJ databases">
        <authorList>
            <person name="Amaro Gonzalez C."/>
        </authorList>
    </citation>
    <scope>NUCLEOTIDE SEQUENCE</scope>
</reference>